<protein>
    <submittedName>
        <fullName evidence="1">Uncharacterized protein</fullName>
    </submittedName>
</protein>
<dbReference type="AlphaFoldDB" id="A0A848B2F0"/>
<sequence length="141" mass="16188">MNKKWKIFAIALLLITILSGVVFCLMSFMGNEIAVIPGEKIMLSSFYFTPELKNAKIKLNYSGIITIQQTIWYESEKYNGYYKGKIQSPIFPIQGPVLKPTTFELEGEPFWSLKEINLLGVEIKYLKLKNISFHSPNMIVD</sequence>
<evidence type="ECO:0000313" key="1">
    <source>
        <dbReference type="EMBL" id="NMD87920.1"/>
    </source>
</evidence>
<accession>A0A848B2F0</accession>
<dbReference type="Proteomes" id="UP000576225">
    <property type="component" value="Unassembled WGS sequence"/>
</dbReference>
<name>A0A848B2F0_9BACT</name>
<organism evidence="1 2">
    <name type="scientific">Victivallis vadensis</name>
    <dbReference type="NCBI Taxonomy" id="172901"/>
    <lineage>
        <taxon>Bacteria</taxon>
        <taxon>Pseudomonadati</taxon>
        <taxon>Lentisphaerota</taxon>
        <taxon>Lentisphaeria</taxon>
        <taxon>Victivallales</taxon>
        <taxon>Victivallaceae</taxon>
        <taxon>Victivallis</taxon>
    </lineage>
</organism>
<dbReference type="EMBL" id="JABAEW010000032">
    <property type="protein sequence ID" value="NMD87920.1"/>
    <property type="molecule type" value="Genomic_DNA"/>
</dbReference>
<gene>
    <name evidence="1" type="ORF">HF882_15135</name>
</gene>
<dbReference type="RefSeq" id="WP_168963206.1">
    <property type="nucleotide sequence ID" value="NZ_JABAEW010000032.1"/>
</dbReference>
<evidence type="ECO:0000313" key="2">
    <source>
        <dbReference type="Proteomes" id="UP000576225"/>
    </source>
</evidence>
<proteinExistence type="predicted"/>
<comment type="caution">
    <text evidence="1">The sequence shown here is derived from an EMBL/GenBank/DDBJ whole genome shotgun (WGS) entry which is preliminary data.</text>
</comment>
<reference evidence="1 2" key="1">
    <citation type="submission" date="2020-04" db="EMBL/GenBank/DDBJ databases">
        <authorList>
            <person name="Hitch T.C.A."/>
            <person name="Wylensek D."/>
            <person name="Clavel T."/>
        </authorList>
    </citation>
    <scope>NUCLEOTIDE SEQUENCE [LARGE SCALE GENOMIC DNA]</scope>
    <source>
        <strain evidence="1 2">COR2-253-APC-1A</strain>
    </source>
</reference>